<dbReference type="GO" id="GO:0005524">
    <property type="term" value="F:ATP binding"/>
    <property type="evidence" value="ECO:0007669"/>
    <property type="project" value="UniProtKB-KW"/>
</dbReference>
<dbReference type="GO" id="GO:0030272">
    <property type="term" value="F:5-formyltetrahydrofolate cyclo-ligase activity"/>
    <property type="evidence" value="ECO:0007669"/>
    <property type="project" value="UniProtKB-EC"/>
</dbReference>
<gene>
    <name evidence="6" type="ORF">HF690_10480</name>
</gene>
<keyword evidence="5" id="KW-0460">Magnesium</keyword>
<comment type="similarity">
    <text evidence="1 5">Belongs to the 5-formyltetrahydrofolate cyclo-ligase family.</text>
</comment>
<organism evidence="6 7">
    <name type="scientific">Oleiagrimonas citrea</name>
    <dbReference type="NCBI Taxonomy" id="1665687"/>
    <lineage>
        <taxon>Bacteria</taxon>
        <taxon>Pseudomonadati</taxon>
        <taxon>Pseudomonadota</taxon>
        <taxon>Gammaproteobacteria</taxon>
        <taxon>Lysobacterales</taxon>
        <taxon>Rhodanobacteraceae</taxon>
        <taxon>Oleiagrimonas</taxon>
    </lineage>
</organism>
<evidence type="ECO:0000313" key="7">
    <source>
        <dbReference type="Proteomes" id="UP000541636"/>
    </source>
</evidence>
<dbReference type="PANTHER" id="PTHR23407:SF1">
    <property type="entry name" value="5-FORMYLTETRAHYDROFOLATE CYCLO-LIGASE"/>
    <property type="match status" value="1"/>
</dbReference>
<keyword evidence="2 4" id="KW-0547">Nucleotide-binding</keyword>
<dbReference type="SUPFAM" id="SSF100950">
    <property type="entry name" value="NagB/RpiA/CoA transferase-like"/>
    <property type="match status" value="1"/>
</dbReference>
<dbReference type="AlphaFoldDB" id="A0A846ZPK7"/>
<dbReference type="NCBIfam" id="TIGR02727">
    <property type="entry name" value="MTHFS_bact"/>
    <property type="match status" value="1"/>
</dbReference>
<name>A0A846ZPK7_9GAMM</name>
<dbReference type="InterPro" id="IPR002698">
    <property type="entry name" value="FTHF_cligase"/>
</dbReference>
<evidence type="ECO:0000256" key="3">
    <source>
        <dbReference type="ARBA" id="ARBA00022840"/>
    </source>
</evidence>
<dbReference type="GO" id="GO:0009396">
    <property type="term" value="P:folic acid-containing compound biosynthetic process"/>
    <property type="evidence" value="ECO:0007669"/>
    <property type="project" value="TreeGrafter"/>
</dbReference>
<accession>A0A846ZPK7</accession>
<dbReference type="EC" id="6.3.3.2" evidence="5"/>
<feature type="binding site" evidence="4">
    <location>
        <position position="73"/>
    </location>
    <ligand>
        <name>substrate</name>
    </ligand>
</feature>
<dbReference type="Gene3D" id="3.40.50.10420">
    <property type="entry name" value="NagB/RpiA/CoA transferase-like"/>
    <property type="match status" value="1"/>
</dbReference>
<comment type="cofactor">
    <cofactor evidence="5">
        <name>Mg(2+)</name>
        <dbReference type="ChEBI" id="CHEBI:18420"/>
    </cofactor>
</comment>
<dbReference type="GO" id="GO:0035999">
    <property type="term" value="P:tetrahydrofolate interconversion"/>
    <property type="evidence" value="ECO:0007669"/>
    <property type="project" value="TreeGrafter"/>
</dbReference>
<protein>
    <recommendedName>
        <fullName evidence="5">5-formyltetrahydrofolate cyclo-ligase</fullName>
        <ecNumber evidence="5">6.3.3.2</ecNumber>
    </recommendedName>
</protein>
<keyword evidence="5" id="KW-0479">Metal-binding</keyword>
<keyword evidence="3 4" id="KW-0067">ATP-binding</keyword>
<dbReference type="PIRSF" id="PIRSF006806">
    <property type="entry name" value="FTHF_cligase"/>
    <property type="match status" value="1"/>
</dbReference>
<dbReference type="InterPro" id="IPR037171">
    <property type="entry name" value="NagB/RpiA_transferase-like"/>
</dbReference>
<dbReference type="InterPro" id="IPR024185">
    <property type="entry name" value="FTHF_cligase-like_sf"/>
</dbReference>
<comment type="caution">
    <text evidence="6">The sequence shown here is derived from an EMBL/GenBank/DDBJ whole genome shotgun (WGS) entry which is preliminary data.</text>
</comment>
<sequence length="217" mass="24196">MRPSDRTTRLAGFSVTDLDDTRTSLRRKMTEQRRALGPQARMSAAQGLRRQLDALPMFLNAQRVAGYWASDGELPLNLVLAAAALRGQQLYLPRIEAGRHMDFAPWKLGDDVEPNRFGIPEPTNRDGLLEGRELDAVLVPLLAFDGHGHRIGYGGGFYDTHFAFLRNQKRPTRPLLIGIGYAFQQCEAIEPAEWDVRLDVVATDQALIDCNDHDGAS</sequence>
<evidence type="ECO:0000256" key="1">
    <source>
        <dbReference type="ARBA" id="ARBA00010638"/>
    </source>
</evidence>
<evidence type="ECO:0000256" key="2">
    <source>
        <dbReference type="ARBA" id="ARBA00022741"/>
    </source>
</evidence>
<feature type="binding site" evidence="4">
    <location>
        <begin position="22"/>
        <end position="26"/>
    </location>
    <ligand>
        <name>ATP</name>
        <dbReference type="ChEBI" id="CHEBI:30616"/>
    </ligand>
</feature>
<comment type="catalytic activity">
    <reaction evidence="5">
        <text>(6S)-5-formyl-5,6,7,8-tetrahydrofolate + ATP = (6R)-5,10-methenyltetrahydrofolate + ADP + phosphate</text>
        <dbReference type="Rhea" id="RHEA:10488"/>
        <dbReference type="ChEBI" id="CHEBI:30616"/>
        <dbReference type="ChEBI" id="CHEBI:43474"/>
        <dbReference type="ChEBI" id="CHEBI:57455"/>
        <dbReference type="ChEBI" id="CHEBI:57457"/>
        <dbReference type="ChEBI" id="CHEBI:456216"/>
        <dbReference type="EC" id="6.3.3.2"/>
    </reaction>
</comment>
<dbReference type="Pfam" id="PF01812">
    <property type="entry name" value="5-FTHF_cyc-lig"/>
    <property type="match status" value="1"/>
</dbReference>
<keyword evidence="6" id="KW-0436">Ligase</keyword>
<reference evidence="6 7" key="1">
    <citation type="journal article" date="2017" name="Int. J. Syst. Evol. Microbiol.">
        <title>Oleiagrimonas citrea sp. nov., a marine bacterium isolated from tidal flat sediment and emended description of the genus Oleiagrimonas Fang et al. 2015 and Oleiagrimonas soli.</title>
        <authorList>
            <person name="Yang S.H."/>
            <person name="Seo H.S."/>
            <person name="Seong C.N."/>
            <person name="Kwon K.K."/>
        </authorList>
    </citation>
    <scope>NUCLEOTIDE SEQUENCE [LARGE SCALE GENOMIC DNA]</scope>
    <source>
        <strain evidence="6 7">MEBiC09124</strain>
    </source>
</reference>
<dbReference type="EMBL" id="JAAZQD010000004">
    <property type="protein sequence ID" value="NKZ39373.1"/>
    <property type="molecule type" value="Genomic_DNA"/>
</dbReference>
<evidence type="ECO:0000313" key="6">
    <source>
        <dbReference type="EMBL" id="NKZ39373.1"/>
    </source>
</evidence>
<proteinExistence type="inferred from homology"/>
<keyword evidence="7" id="KW-1185">Reference proteome</keyword>
<feature type="binding site" evidence="4">
    <location>
        <begin position="150"/>
        <end position="158"/>
    </location>
    <ligand>
        <name>ATP</name>
        <dbReference type="ChEBI" id="CHEBI:30616"/>
    </ligand>
</feature>
<dbReference type="PANTHER" id="PTHR23407">
    <property type="entry name" value="ATPASE INHIBITOR/5-FORMYLTETRAHYDROFOLATE CYCLO-LIGASE"/>
    <property type="match status" value="1"/>
</dbReference>
<dbReference type="GO" id="GO:0046872">
    <property type="term" value="F:metal ion binding"/>
    <property type="evidence" value="ECO:0007669"/>
    <property type="project" value="UniProtKB-KW"/>
</dbReference>
<evidence type="ECO:0000256" key="4">
    <source>
        <dbReference type="PIRSR" id="PIRSR006806-1"/>
    </source>
</evidence>
<dbReference type="Proteomes" id="UP000541636">
    <property type="component" value="Unassembled WGS sequence"/>
</dbReference>
<evidence type="ECO:0000256" key="5">
    <source>
        <dbReference type="RuleBase" id="RU361279"/>
    </source>
</evidence>